<dbReference type="Proteomes" id="UP000185557">
    <property type="component" value="Unassembled WGS sequence"/>
</dbReference>
<protein>
    <submittedName>
        <fullName evidence="2">Uncharacterized protein</fullName>
    </submittedName>
</protein>
<feature type="region of interest" description="Disordered" evidence="1">
    <location>
        <begin position="48"/>
        <end position="68"/>
    </location>
</feature>
<evidence type="ECO:0000256" key="1">
    <source>
        <dbReference type="SAM" id="MobiDB-lite"/>
    </source>
</evidence>
<evidence type="ECO:0000313" key="2">
    <source>
        <dbReference type="EMBL" id="OKH45609.1"/>
    </source>
</evidence>
<proteinExistence type="predicted"/>
<dbReference type="STRING" id="549789.NIES30_18945"/>
<comment type="caution">
    <text evidence="2">The sequence shown here is derived from an EMBL/GenBank/DDBJ whole genome shotgun (WGS) entry which is preliminary data.</text>
</comment>
<accession>A0A1U7J199</accession>
<gene>
    <name evidence="2" type="ORF">NIES30_18945</name>
</gene>
<sequence length="294" mass="32004">MSQSSRKQTSDDNKQLSGNIFNIRTQRFCRSVFALGLMTVLVGACGESAPERETSDGSTNVQTEEVAEDTESYIGQVVTIRSEPVEKVGDNSFTVNDEQFFGSEPILVINASGEPLLLPEDGVEVQVTGEVRNFLISEVDQEFDLTLDPNLYEEYEDQAVIIAQSIALAPEPGEISANPEQYYGETLAVTGEVGEIQSEGTFTLDEDRLLGAEDLLVIYAQPKAGTSASEAVPPTITDDEQVAVTGVLRPFVVSELERDYDLTWDAGVQEQLEADYSERPVLIATAVYSSAIPD</sequence>
<dbReference type="AlphaFoldDB" id="A0A1U7J199"/>
<organism evidence="2 3">
    <name type="scientific">Phormidium tenue NIES-30</name>
    <dbReference type="NCBI Taxonomy" id="549789"/>
    <lineage>
        <taxon>Bacteria</taxon>
        <taxon>Bacillati</taxon>
        <taxon>Cyanobacteriota</taxon>
        <taxon>Cyanophyceae</taxon>
        <taxon>Oscillatoriophycideae</taxon>
        <taxon>Oscillatoriales</taxon>
        <taxon>Oscillatoriaceae</taxon>
        <taxon>Phormidium</taxon>
    </lineage>
</organism>
<name>A0A1U7J199_9CYAN</name>
<reference evidence="2 3" key="1">
    <citation type="submission" date="2016-11" db="EMBL/GenBank/DDBJ databases">
        <title>Draft Genome Sequences of Nine Cyanobacterial Strains from Diverse Habitats.</title>
        <authorList>
            <person name="Zhu T."/>
            <person name="Hou S."/>
            <person name="Lu X."/>
            <person name="Hess W.R."/>
        </authorList>
    </citation>
    <scope>NUCLEOTIDE SEQUENCE [LARGE SCALE GENOMIC DNA]</scope>
    <source>
        <strain evidence="2 3">NIES-30</strain>
    </source>
</reference>
<dbReference type="EMBL" id="MRCG01000016">
    <property type="protein sequence ID" value="OKH45609.1"/>
    <property type="molecule type" value="Genomic_DNA"/>
</dbReference>
<keyword evidence="3" id="KW-1185">Reference proteome</keyword>
<evidence type="ECO:0000313" key="3">
    <source>
        <dbReference type="Proteomes" id="UP000185557"/>
    </source>
</evidence>